<dbReference type="PANTHER" id="PTHR23235">
    <property type="entry name" value="KRUEPPEL-LIKE TRANSCRIPTION FACTOR"/>
    <property type="match status" value="1"/>
</dbReference>
<dbReference type="Pfam" id="PF00096">
    <property type="entry name" value="zf-C2H2"/>
    <property type="match status" value="1"/>
</dbReference>
<evidence type="ECO:0000256" key="2">
    <source>
        <dbReference type="ARBA" id="ARBA00022737"/>
    </source>
</evidence>
<evidence type="ECO:0000256" key="3">
    <source>
        <dbReference type="ARBA" id="ARBA00022771"/>
    </source>
</evidence>
<feature type="non-terminal residue" evidence="7">
    <location>
        <position position="53"/>
    </location>
</feature>
<evidence type="ECO:0000259" key="6">
    <source>
        <dbReference type="PROSITE" id="PS50157"/>
    </source>
</evidence>
<reference evidence="7 8" key="1">
    <citation type="submission" date="2016-08" db="EMBL/GenBank/DDBJ databases">
        <title>A Parts List for Fungal Cellulosomes Revealed by Comparative Genomics.</title>
        <authorList>
            <consortium name="DOE Joint Genome Institute"/>
            <person name="Haitjema C.H."/>
            <person name="Gilmore S.P."/>
            <person name="Henske J.K."/>
            <person name="Solomon K.V."/>
            <person name="De Groot R."/>
            <person name="Kuo A."/>
            <person name="Mondo S.J."/>
            <person name="Salamov A.A."/>
            <person name="Labutti K."/>
            <person name="Zhao Z."/>
            <person name="Chiniquy J."/>
            <person name="Barry K."/>
            <person name="Brewer H.M."/>
            <person name="Purvine S.O."/>
            <person name="Wright A.T."/>
            <person name="Boxma B."/>
            <person name="Van Alen T."/>
            <person name="Hackstein J.H."/>
            <person name="Baker S.E."/>
            <person name="Grigoriev I.V."/>
            <person name="O'Malley M.A."/>
        </authorList>
    </citation>
    <scope>NUCLEOTIDE SEQUENCE [LARGE SCALE GENOMIC DNA]</scope>
    <source>
        <strain evidence="7 8">G1</strain>
    </source>
</reference>
<dbReference type="GO" id="GO:0008270">
    <property type="term" value="F:zinc ion binding"/>
    <property type="evidence" value="ECO:0007669"/>
    <property type="project" value="UniProtKB-KW"/>
</dbReference>
<dbReference type="PANTHER" id="PTHR23235:SF120">
    <property type="entry name" value="KRUPPEL-LIKE FACTOR 15"/>
    <property type="match status" value="1"/>
</dbReference>
<dbReference type="AlphaFoldDB" id="A0A1Y2B4D6"/>
<dbReference type="PROSITE" id="PS50157">
    <property type="entry name" value="ZINC_FINGER_C2H2_2"/>
    <property type="match status" value="2"/>
</dbReference>
<proteinExistence type="predicted"/>
<dbReference type="InterPro" id="IPR036236">
    <property type="entry name" value="Znf_C2H2_sf"/>
</dbReference>
<accession>A0A1Y2B4D6</accession>
<dbReference type="Proteomes" id="UP000193920">
    <property type="component" value="Unassembled WGS sequence"/>
</dbReference>
<name>A0A1Y2B4D6_9FUNG</name>
<dbReference type="PROSITE" id="PS00028">
    <property type="entry name" value="ZINC_FINGER_C2H2_1"/>
    <property type="match status" value="1"/>
</dbReference>
<comment type="caution">
    <text evidence="7">The sequence shown here is derived from an EMBL/GenBank/DDBJ whole genome shotgun (WGS) entry which is preliminary data.</text>
</comment>
<keyword evidence="8" id="KW-1185">Reference proteome</keyword>
<evidence type="ECO:0000256" key="5">
    <source>
        <dbReference type="PROSITE-ProRule" id="PRU00042"/>
    </source>
</evidence>
<protein>
    <recommendedName>
        <fullName evidence="6">C2H2-type domain-containing protein</fullName>
    </recommendedName>
</protein>
<sequence length="53" mass="6497">GAKPFKCNYCKTTFKRKYDLLRHKRIHTGEKPYVCKICNRRFNRTDILKKHLK</sequence>
<gene>
    <name evidence="7" type="ORF">LY90DRAFT_331630</name>
</gene>
<keyword evidence="3 5" id="KW-0863">Zinc-finger</keyword>
<dbReference type="GO" id="GO:0000978">
    <property type="term" value="F:RNA polymerase II cis-regulatory region sequence-specific DNA binding"/>
    <property type="evidence" value="ECO:0007669"/>
    <property type="project" value="TreeGrafter"/>
</dbReference>
<keyword evidence="1" id="KW-0479">Metal-binding</keyword>
<evidence type="ECO:0000256" key="4">
    <source>
        <dbReference type="ARBA" id="ARBA00022833"/>
    </source>
</evidence>
<dbReference type="SMART" id="SM00355">
    <property type="entry name" value="ZnF_C2H2"/>
    <property type="match status" value="2"/>
</dbReference>
<dbReference type="EMBL" id="MCOG01000179">
    <property type="protein sequence ID" value="ORY29594.1"/>
    <property type="molecule type" value="Genomic_DNA"/>
</dbReference>
<organism evidence="7 8">
    <name type="scientific">Neocallimastix californiae</name>
    <dbReference type="NCBI Taxonomy" id="1754190"/>
    <lineage>
        <taxon>Eukaryota</taxon>
        <taxon>Fungi</taxon>
        <taxon>Fungi incertae sedis</taxon>
        <taxon>Chytridiomycota</taxon>
        <taxon>Chytridiomycota incertae sedis</taxon>
        <taxon>Neocallimastigomycetes</taxon>
        <taxon>Neocallimastigales</taxon>
        <taxon>Neocallimastigaceae</taxon>
        <taxon>Neocallimastix</taxon>
    </lineage>
</organism>
<dbReference type="FunFam" id="3.30.160.60:FF:001111">
    <property type="entry name" value="Zinc finger protein 92 homolog"/>
    <property type="match status" value="1"/>
</dbReference>
<dbReference type="GO" id="GO:0000981">
    <property type="term" value="F:DNA-binding transcription factor activity, RNA polymerase II-specific"/>
    <property type="evidence" value="ECO:0007669"/>
    <property type="project" value="TreeGrafter"/>
</dbReference>
<dbReference type="STRING" id="1754190.A0A1Y2B4D6"/>
<feature type="domain" description="C2H2-type" evidence="6">
    <location>
        <begin position="5"/>
        <end position="32"/>
    </location>
</feature>
<evidence type="ECO:0000313" key="8">
    <source>
        <dbReference type="Proteomes" id="UP000193920"/>
    </source>
</evidence>
<dbReference type="InterPro" id="IPR013087">
    <property type="entry name" value="Znf_C2H2_type"/>
</dbReference>
<keyword evidence="2" id="KW-0677">Repeat</keyword>
<feature type="non-terminal residue" evidence="7">
    <location>
        <position position="1"/>
    </location>
</feature>
<dbReference type="OrthoDB" id="4748970at2759"/>
<dbReference type="Gene3D" id="3.30.160.60">
    <property type="entry name" value="Classic Zinc Finger"/>
    <property type="match status" value="2"/>
</dbReference>
<evidence type="ECO:0000313" key="7">
    <source>
        <dbReference type="EMBL" id="ORY29594.1"/>
    </source>
</evidence>
<dbReference type="SUPFAM" id="SSF57667">
    <property type="entry name" value="beta-beta-alpha zinc fingers"/>
    <property type="match status" value="1"/>
</dbReference>
<evidence type="ECO:0000256" key="1">
    <source>
        <dbReference type="ARBA" id="ARBA00022723"/>
    </source>
</evidence>
<keyword evidence="4" id="KW-0862">Zinc</keyword>
<dbReference type="FunFam" id="3.30.160.60:FF:000690">
    <property type="entry name" value="Zinc finger protein 354C"/>
    <property type="match status" value="1"/>
</dbReference>
<dbReference type="Pfam" id="PF12874">
    <property type="entry name" value="zf-met"/>
    <property type="match status" value="1"/>
</dbReference>
<feature type="domain" description="C2H2-type" evidence="6">
    <location>
        <begin position="33"/>
        <end position="53"/>
    </location>
</feature>